<evidence type="ECO:0000259" key="1">
    <source>
        <dbReference type="Pfam" id="PF02922"/>
    </source>
</evidence>
<dbReference type="Gene3D" id="3.20.20.80">
    <property type="entry name" value="Glycosidases"/>
    <property type="match status" value="1"/>
</dbReference>
<gene>
    <name evidence="2" type="ORF">AB6A40_006858</name>
</gene>
<dbReference type="InterPro" id="IPR014756">
    <property type="entry name" value="Ig_E-set"/>
</dbReference>
<proteinExistence type="predicted"/>
<evidence type="ECO:0000313" key="2">
    <source>
        <dbReference type="EMBL" id="MFH4980149.1"/>
    </source>
</evidence>
<dbReference type="Pfam" id="PF02922">
    <property type="entry name" value="CBM_48"/>
    <property type="match status" value="1"/>
</dbReference>
<dbReference type="SUPFAM" id="SSF81296">
    <property type="entry name" value="E set domains"/>
    <property type="match status" value="1"/>
</dbReference>
<reference evidence="2 3" key="1">
    <citation type="submission" date="2024-08" db="EMBL/GenBank/DDBJ databases">
        <title>Gnathostoma spinigerum genome.</title>
        <authorList>
            <person name="Gonzalez-Bertolin B."/>
            <person name="Monzon S."/>
            <person name="Zaballos A."/>
            <person name="Jimenez P."/>
            <person name="Dekumyoy P."/>
            <person name="Varona S."/>
            <person name="Cuesta I."/>
            <person name="Sumanam S."/>
            <person name="Adisakwattana P."/>
            <person name="Gasser R.B."/>
            <person name="Hernandez-Gonzalez A."/>
            <person name="Young N.D."/>
            <person name="Perteguer M.J."/>
        </authorList>
    </citation>
    <scope>NUCLEOTIDE SEQUENCE [LARGE SCALE GENOMIC DNA]</scope>
    <source>
        <strain evidence="2">AL3</strain>
        <tissue evidence="2">Liver</tissue>
    </source>
</reference>
<protein>
    <recommendedName>
        <fullName evidence="1">Glycoside hydrolase family 13 N-terminal domain-containing protein</fullName>
    </recommendedName>
</protein>
<dbReference type="AlphaFoldDB" id="A0ABD6ES78"/>
<accession>A0ABD6ES78</accession>
<organism evidence="2 3">
    <name type="scientific">Gnathostoma spinigerum</name>
    <dbReference type="NCBI Taxonomy" id="75299"/>
    <lineage>
        <taxon>Eukaryota</taxon>
        <taxon>Metazoa</taxon>
        <taxon>Ecdysozoa</taxon>
        <taxon>Nematoda</taxon>
        <taxon>Chromadorea</taxon>
        <taxon>Rhabditida</taxon>
        <taxon>Spirurina</taxon>
        <taxon>Gnathostomatomorpha</taxon>
        <taxon>Gnathostomatoidea</taxon>
        <taxon>Gnathostomatidae</taxon>
        <taxon>Gnathostoma</taxon>
    </lineage>
</organism>
<evidence type="ECO:0000313" key="3">
    <source>
        <dbReference type="Proteomes" id="UP001608902"/>
    </source>
</evidence>
<sequence length="126" mass="14683">MGGVQSRPPKLENLLELDGWLDKYQNEICRRYSVYLEFCKKIEECGGWEEFTTSYRRFGVTVMHDNSVRCFEWAPGAEALSLVGDFNNWNHESHPYRRLEYGKWELVIPPKPDGSCPIEHGSIIKV</sequence>
<dbReference type="PANTHER" id="PTHR43651:SF3">
    <property type="entry name" value="1,4-ALPHA-GLUCAN-BRANCHING ENZYME"/>
    <property type="match status" value="1"/>
</dbReference>
<dbReference type="Gene3D" id="2.60.40.10">
    <property type="entry name" value="Immunoglobulins"/>
    <property type="match status" value="1"/>
</dbReference>
<dbReference type="InterPro" id="IPR013783">
    <property type="entry name" value="Ig-like_fold"/>
</dbReference>
<dbReference type="Proteomes" id="UP001608902">
    <property type="component" value="Unassembled WGS sequence"/>
</dbReference>
<name>A0ABD6ES78_9BILA</name>
<feature type="domain" description="Glycoside hydrolase family 13 N-terminal" evidence="1">
    <location>
        <begin position="58"/>
        <end position="117"/>
    </location>
</feature>
<keyword evidence="3" id="KW-1185">Reference proteome</keyword>
<dbReference type="InterPro" id="IPR004193">
    <property type="entry name" value="Glyco_hydro_13_N"/>
</dbReference>
<dbReference type="PANTHER" id="PTHR43651">
    <property type="entry name" value="1,4-ALPHA-GLUCAN-BRANCHING ENZYME"/>
    <property type="match status" value="1"/>
</dbReference>
<dbReference type="EMBL" id="JBGFUD010005142">
    <property type="protein sequence ID" value="MFH4980149.1"/>
    <property type="molecule type" value="Genomic_DNA"/>
</dbReference>
<comment type="caution">
    <text evidence="2">The sequence shown here is derived from an EMBL/GenBank/DDBJ whole genome shotgun (WGS) entry which is preliminary data.</text>
</comment>